<dbReference type="EMBL" id="LS974618">
    <property type="protein sequence ID" value="CAG7891793.1"/>
    <property type="molecule type" value="Genomic_DNA"/>
</dbReference>
<organism evidence="2">
    <name type="scientific">Brassica campestris</name>
    <name type="common">Field mustard</name>
    <dbReference type="NCBI Taxonomy" id="3711"/>
    <lineage>
        <taxon>Eukaryota</taxon>
        <taxon>Viridiplantae</taxon>
        <taxon>Streptophyta</taxon>
        <taxon>Embryophyta</taxon>
        <taxon>Tracheophyta</taxon>
        <taxon>Spermatophyta</taxon>
        <taxon>Magnoliopsida</taxon>
        <taxon>eudicotyledons</taxon>
        <taxon>Gunneridae</taxon>
        <taxon>Pentapetalae</taxon>
        <taxon>rosids</taxon>
        <taxon>malvids</taxon>
        <taxon>Brassicales</taxon>
        <taxon>Brassicaceae</taxon>
        <taxon>Brassiceae</taxon>
        <taxon>Brassica</taxon>
    </lineage>
</organism>
<gene>
    <name evidence="2" type="ORF">BRAA02T05371Z</name>
    <name evidence="1" type="ORF">BRAPAZ1V2_A02P07450.2</name>
</gene>
<dbReference type="AlphaFoldDB" id="A0A3P6AMZ4"/>
<dbReference type="EMBL" id="LR031573">
    <property type="protein sequence ID" value="VDC85558.1"/>
    <property type="molecule type" value="Genomic_DNA"/>
</dbReference>
<proteinExistence type="predicted"/>
<evidence type="ECO:0000313" key="1">
    <source>
        <dbReference type="EMBL" id="CAG7891793.1"/>
    </source>
</evidence>
<reference evidence="2" key="1">
    <citation type="submission" date="2018-11" db="EMBL/GenBank/DDBJ databases">
        <authorList>
            <consortium name="Genoscope - CEA"/>
            <person name="William W."/>
        </authorList>
    </citation>
    <scope>NUCLEOTIDE SEQUENCE</scope>
</reference>
<dbReference type="Proteomes" id="UP000694005">
    <property type="component" value="Chromosome A02"/>
</dbReference>
<name>A0A3P6AMZ4_BRACM</name>
<dbReference type="Gramene" id="A02p07450.2_BraZ1">
    <property type="protein sequence ID" value="A02p07450.2_BraZ1.CDS"/>
    <property type="gene ID" value="A02g07450.2_BraZ1"/>
</dbReference>
<protein>
    <submittedName>
        <fullName evidence="1">Uncharacterized protein</fullName>
    </submittedName>
</protein>
<evidence type="ECO:0000313" key="2">
    <source>
        <dbReference type="EMBL" id="VDC85558.1"/>
    </source>
</evidence>
<sequence length="74" mass="8303">EKKNWIVSACSSPVILVWEARINASISIFGSWLLYNEAGGCTEQILKTRSSVCCAVESSFHMPFFFILIRCISL</sequence>
<feature type="non-terminal residue" evidence="2">
    <location>
        <position position="74"/>
    </location>
</feature>
<feature type="non-terminal residue" evidence="2">
    <location>
        <position position="1"/>
    </location>
</feature>
<accession>A0A3P6AMZ4</accession>